<evidence type="ECO:0000313" key="1">
    <source>
        <dbReference type="EMBL" id="GGM25985.1"/>
    </source>
</evidence>
<reference evidence="1" key="2">
    <citation type="submission" date="2020-09" db="EMBL/GenBank/DDBJ databases">
        <authorList>
            <person name="Sun Q."/>
            <person name="Zhou Y."/>
        </authorList>
    </citation>
    <scope>NUCLEOTIDE SEQUENCE</scope>
    <source>
        <strain evidence="1">CGMCC 1.6333</strain>
    </source>
</reference>
<dbReference type="EMBL" id="BMLG01000002">
    <property type="protein sequence ID" value="GGM25985.1"/>
    <property type="molecule type" value="Genomic_DNA"/>
</dbReference>
<proteinExistence type="predicted"/>
<protein>
    <recommendedName>
        <fullName evidence="3">DUF4367 domain-containing protein</fullName>
    </recommendedName>
</protein>
<dbReference type="Proteomes" id="UP000618460">
    <property type="component" value="Unassembled WGS sequence"/>
</dbReference>
<reference evidence="1" key="1">
    <citation type="journal article" date="2014" name="Int. J. Syst. Evol. Microbiol.">
        <title>Complete genome sequence of Corynebacterium casei LMG S-19264T (=DSM 44701T), isolated from a smear-ripened cheese.</title>
        <authorList>
            <consortium name="US DOE Joint Genome Institute (JGI-PGF)"/>
            <person name="Walter F."/>
            <person name="Albersmeier A."/>
            <person name="Kalinowski J."/>
            <person name="Ruckert C."/>
        </authorList>
    </citation>
    <scope>NUCLEOTIDE SEQUENCE</scope>
    <source>
        <strain evidence="1">CGMCC 1.6333</strain>
    </source>
</reference>
<evidence type="ECO:0000313" key="2">
    <source>
        <dbReference type="Proteomes" id="UP000618460"/>
    </source>
</evidence>
<evidence type="ECO:0008006" key="3">
    <source>
        <dbReference type="Google" id="ProtNLM"/>
    </source>
</evidence>
<organism evidence="1 2">
    <name type="scientific">Paraliobacillus quinghaiensis</name>
    <dbReference type="NCBI Taxonomy" id="470815"/>
    <lineage>
        <taxon>Bacteria</taxon>
        <taxon>Bacillati</taxon>
        <taxon>Bacillota</taxon>
        <taxon>Bacilli</taxon>
        <taxon>Bacillales</taxon>
        <taxon>Bacillaceae</taxon>
        <taxon>Paraliobacillus</taxon>
    </lineage>
</organism>
<gene>
    <name evidence="1" type="ORF">GCM10011351_09530</name>
</gene>
<name>A0A917WSM5_9BACI</name>
<dbReference type="PROSITE" id="PS51257">
    <property type="entry name" value="PROKAR_LIPOPROTEIN"/>
    <property type="match status" value="1"/>
</dbReference>
<dbReference type="RefSeq" id="WP_117153456.1">
    <property type="nucleotide sequence ID" value="NZ_BMLG01000002.1"/>
</dbReference>
<accession>A0A917WSM5</accession>
<dbReference type="AlphaFoldDB" id="A0A917WSM5"/>
<keyword evidence="2" id="KW-1185">Reference proteome</keyword>
<dbReference type="OrthoDB" id="2971753at2"/>
<sequence length="167" mass="18951">MRKYLIFCLISFLALIGCKQQEQVSIPEGYYDYEKTEVNERVESLSFESQLPQFLPFQVEFIISDQYIITGTDQEALDISFYSSQNDLLTLQAVDGHFPEDISGESVEINQQISGTYVDNSFAKTLYWSMEGISYKLVFRSGVIDSDNGSNTVTKTELVKVAKSFQA</sequence>
<comment type="caution">
    <text evidence="1">The sequence shown here is derived from an EMBL/GenBank/DDBJ whole genome shotgun (WGS) entry which is preliminary data.</text>
</comment>